<gene>
    <name evidence="1" type="ORF">APLA_LOCUS3042</name>
    <name evidence="2" type="ORF">APLA_LOCUS6896</name>
</gene>
<dbReference type="Proteomes" id="UP000494106">
    <property type="component" value="Unassembled WGS sequence"/>
</dbReference>
<protein>
    <submittedName>
        <fullName evidence="1">Uncharacterized protein</fullName>
    </submittedName>
</protein>
<dbReference type="EMBL" id="CADEBD010000278">
    <property type="protein sequence ID" value="CAB3227456.1"/>
    <property type="molecule type" value="Genomic_DNA"/>
</dbReference>
<keyword evidence="3" id="KW-1185">Reference proteome</keyword>
<evidence type="ECO:0000313" key="3">
    <source>
        <dbReference type="Proteomes" id="UP000494106"/>
    </source>
</evidence>
<dbReference type="Proteomes" id="UP000494256">
    <property type="component" value="Unassembled WGS sequence"/>
</dbReference>
<proteinExistence type="predicted"/>
<name>A0A8S0Z3Y5_ARCPL</name>
<dbReference type="AlphaFoldDB" id="A0A8S0Z3Y5"/>
<organism evidence="1 4">
    <name type="scientific">Arctia plantaginis</name>
    <name type="common">Wood tiger moth</name>
    <name type="synonym">Phalaena plantaginis</name>
    <dbReference type="NCBI Taxonomy" id="874455"/>
    <lineage>
        <taxon>Eukaryota</taxon>
        <taxon>Metazoa</taxon>
        <taxon>Ecdysozoa</taxon>
        <taxon>Arthropoda</taxon>
        <taxon>Hexapoda</taxon>
        <taxon>Insecta</taxon>
        <taxon>Pterygota</taxon>
        <taxon>Neoptera</taxon>
        <taxon>Endopterygota</taxon>
        <taxon>Lepidoptera</taxon>
        <taxon>Glossata</taxon>
        <taxon>Ditrysia</taxon>
        <taxon>Noctuoidea</taxon>
        <taxon>Erebidae</taxon>
        <taxon>Arctiinae</taxon>
        <taxon>Arctia</taxon>
    </lineage>
</organism>
<evidence type="ECO:0000313" key="1">
    <source>
        <dbReference type="EMBL" id="CAB3227456.1"/>
    </source>
</evidence>
<comment type="caution">
    <text evidence="1">The sequence shown here is derived from an EMBL/GenBank/DDBJ whole genome shotgun (WGS) entry which is preliminary data.</text>
</comment>
<reference evidence="3 4" key="1">
    <citation type="submission" date="2020-04" db="EMBL/GenBank/DDBJ databases">
        <authorList>
            <person name="Wallbank WR R."/>
            <person name="Pardo Diaz C."/>
            <person name="Kozak K."/>
            <person name="Martin S."/>
            <person name="Jiggins C."/>
            <person name="Moest M."/>
            <person name="Warren A I."/>
            <person name="Byers J.R.P. K."/>
            <person name="Montejo-Kovacevich G."/>
            <person name="Yen C E."/>
        </authorList>
    </citation>
    <scope>NUCLEOTIDE SEQUENCE [LARGE SCALE GENOMIC DNA]</scope>
</reference>
<evidence type="ECO:0000313" key="2">
    <source>
        <dbReference type="EMBL" id="CAB3237436.1"/>
    </source>
</evidence>
<dbReference type="EMBL" id="CADEBC010000490">
    <property type="protein sequence ID" value="CAB3237436.1"/>
    <property type="molecule type" value="Genomic_DNA"/>
</dbReference>
<evidence type="ECO:0000313" key="4">
    <source>
        <dbReference type="Proteomes" id="UP000494256"/>
    </source>
</evidence>
<accession>A0A8S0Z3Y5</accession>
<sequence length="96" mass="11036">MLTRLRTELITCPLSECPPIIARLMNSVRRLTRAISITTAPTPVRLRQRYYVQFTYLSARESYNIVDVGTSPGTSALQYRLNSQVNELRIKKQCMT</sequence>